<dbReference type="InterPro" id="IPR004089">
    <property type="entry name" value="MCPsignal_dom"/>
</dbReference>
<dbReference type="InterPro" id="IPR035965">
    <property type="entry name" value="PAS-like_dom_sf"/>
</dbReference>
<evidence type="ECO:0000313" key="17">
    <source>
        <dbReference type="Proteomes" id="UP000192906"/>
    </source>
</evidence>
<dbReference type="InterPro" id="IPR029151">
    <property type="entry name" value="Sensor-like_sf"/>
</dbReference>
<dbReference type="Gene3D" id="6.10.340.10">
    <property type="match status" value="1"/>
</dbReference>
<evidence type="ECO:0000256" key="9">
    <source>
        <dbReference type="ARBA" id="ARBA00029447"/>
    </source>
</evidence>
<dbReference type="PROSITE" id="PS50111">
    <property type="entry name" value="CHEMOTAXIS_TRANSDUC_2"/>
    <property type="match status" value="1"/>
</dbReference>
<evidence type="ECO:0000256" key="8">
    <source>
        <dbReference type="ARBA" id="ARBA00023224"/>
    </source>
</evidence>
<comment type="similarity">
    <text evidence="9">Belongs to the methyl-accepting chemotaxis (MCP) protein family.</text>
</comment>
<evidence type="ECO:0000256" key="12">
    <source>
        <dbReference type="SAM" id="Phobius"/>
    </source>
</evidence>
<keyword evidence="3" id="KW-0808">Transferase</keyword>
<keyword evidence="12" id="KW-0812">Transmembrane</keyword>
<keyword evidence="5" id="KW-0418">Kinase</keyword>
<dbReference type="PANTHER" id="PTHR32089:SF112">
    <property type="entry name" value="LYSOZYME-LIKE PROTEIN-RELATED"/>
    <property type="match status" value="1"/>
</dbReference>
<dbReference type="Pfam" id="PF17201">
    <property type="entry name" value="Cache_3-Cache_2"/>
    <property type="match status" value="1"/>
</dbReference>
<protein>
    <submittedName>
        <fullName evidence="16">Methyl-accepting chemotaxis protein</fullName>
    </submittedName>
</protein>
<keyword evidence="11" id="KW-0175">Coiled coil</keyword>
<feature type="coiled-coil region" evidence="11">
    <location>
        <begin position="744"/>
        <end position="778"/>
    </location>
</feature>
<dbReference type="InterPro" id="IPR000014">
    <property type="entry name" value="PAS"/>
</dbReference>
<evidence type="ECO:0000256" key="10">
    <source>
        <dbReference type="PROSITE-ProRule" id="PRU00284"/>
    </source>
</evidence>
<dbReference type="NCBIfam" id="TIGR00229">
    <property type="entry name" value="sensory_box"/>
    <property type="match status" value="1"/>
</dbReference>
<dbReference type="Pfam" id="PF00015">
    <property type="entry name" value="MCPsignal"/>
    <property type="match status" value="1"/>
</dbReference>
<dbReference type="SMART" id="SM00283">
    <property type="entry name" value="MA"/>
    <property type="match status" value="1"/>
</dbReference>
<evidence type="ECO:0000256" key="5">
    <source>
        <dbReference type="ARBA" id="ARBA00022777"/>
    </source>
</evidence>
<keyword evidence="7" id="KW-0902">Two-component regulatory system</keyword>
<evidence type="ECO:0000256" key="2">
    <source>
        <dbReference type="ARBA" id="ARBA00022553"/>
    </source>
</evidence>
<evidence type="ECO:0000256" key="11">
    <source>
        <dbReference type="SAM" id="Coils"/>
    </source>
</evidence>
<dbReference type="InterPro" id="IPR033462">
    <property type="entry name" value="Cache_3-Cache_2"/>
</dbReference>
<dbReference type="CDD" id="cd12912">
    <property type="entry name" value="PDC2_MCP_like"/>
    <property type="match status" value="1"/>
</dbReference>
<feature type="transmembrane region" description="Helical" evidence="12">
    <location>
        <begin position="317"/>
        <end position="339"/>
    </location>
</feature>
<dbReference type="SMART" id="SM00304">
    <property type="entry name" value="HAMP"/>
    <property type="match status" value="1"/>
</dbReference>
<evidence type="ECO:0000259" key="14">
    <source>
        <dbReference type="PROSITE" id="PS50113"/>
    </source>
</evidence>
<keyword evidence="8 10" id="KW-0807">Transducer</keyword>
<dbReference type="Pfam" id="PF13426">
    <property type="entry name" value="PAS_9"/>
    <property type="match status" value="1"/>
</dbReference>
<dbReference type="GO" id="GO:0006935">
    <property type="term" value="P:chemotaxis"/>
    <property type="evidence" value="ECO:0007669"/>
    <property type="project" value="UniProtKB-ARBA"/>
</dbReference>
<sequence length="802" mass="86812">MFKKLSFQAKLMLGAVAIVMATIISMTTINLYKVQTSLNILGETSMASIAEGVHSLMEMQNDIILDKVKADIDIMDKRIFSLGFPKLNKRAPLNVTITNQVTKQSENVTIPSLEFGGIVMNGSFDIVDDLQKTVGGTATVFQVLPDKLLRVSTNVLKTDGNRATGTYIPSSSPVYKAVMEGKTYYGMAYVVNGWYITAYKPLQNLRGKIVSVIFVGRKIITPAFEKSVSTANVGGTGYATIFNKKGEILLHPTMKGNNLSGEPYWDKFEQATDGLVRYTKDGKEKVAFVTLFKPWNWSFAFIMNKEEMTHGVDKDIFITNIVIAVIALFVSVIILLLLIKYTTKPLHSLSKFTAKVSKGDYDSDLEYGADDVVGETIASVKSMVLELKHKLGFSSGLLNGLTLPCVVVDLDENITFINQHLLDQFGYSGTLNEYIGTSVHNLLNHSTITETIADCIRNNQNKTNIEISAENKSGKQFFAVIDIAPLHDLDGKLIGAFMIMNDVTTIKENEQAITAQSEKIAETAREADGISDQLSSAAEELAAQVEQSRRGAETQQARASETATAMEEMNSTVLEVARNAGEASENAKVTKAKAVEGQNLVGQVVISIKALETNSEELRSSMEQLGVQTEAIGSVMNVITDIADQTNLLALNAAIEAARAGEAGRGFAVVADEVRKLAEKTMDATKQVGEAIKSIQTSTRTNITATDTAVGSIVESTDLVAKSGKALNEIVDMVEASADQIHGIATAAEQQSATSEEINRATEEINQISAESAQATEQSAEAIAEVAKLASKIKTLIRNMQS</sequence>
<keyword evidence="12" id="KW-0472">Membrane</keyword>
<dbReference type="GO" id="GO:0000160">
    <property type="term" value="P:phosphorelay signal transduction system"/>
    <property type="evidence" value="ECO:0007669"/>
    <property type="project" value="UniProtKB-KW"/>
</dbReference>
<dbReference type="SUPFAM" id="SSF103190">
    <property type="entry name" value="Sensory domain-like"/>
    <property type="match status" value="1"/>
</dbReference>
<dbReference type="PROSITE" id="PS50113">
    <property type="entry name" value="PAC"/>
    <property type="match status" value="1"/>
</dbReference>
<dbReference type="Gene3D" id="1.10.287.950">
    <property type="entry name" value="Methyl-accepting chemotaxis protein"/>
    <property type="match status" value="1"/>
</dbReference>
<dbReference type="PROSITE" id="PS50885">
    <property type="entry name" value="HAMP"/>
    <property type="match status" value="1"/>
</dbReference>
<dbReference type="GO" id="GO:0016301">
    <property type="term" value="F:kinase activity"/>
    <property type="evidence" value="ECO:0007669"/>
    <property type="project" value="UniProtKB-KW"/>
</dbReference>
<evidence type="ECO:0000256" key="3">
    <source>
        <dbReference type="ARBA" id="ARBA00022679"/>
    </source>
</evidence>
<evidence type="ECO:0000256" key="6">
    <source>
        <dbReference type="ARBA" id="ARBA00022840"/>
    </source>
</evidence>
<dbReference type="InterPro" id="IPR000700">
    <property type="entry name" value="PAS-assoc_C"/>
</dbReference>
<dbReference type="RefSeq" id="WP_085100596.1">
    <property type="nucleotide sequence ID" value="NZ_FWZU01000002.1"/>
</dbReference>
<keyword evidence="2" id="KW-0597">Phosphoprotein</keyword>
<dbReference type="AlphaFoldDB" id="A0A1X7D0S9"/>
<feature type="domain" description="Methyl-accepting transducer" evidence="13">
    <location>
        <begin position="530"/>
        <end position="766"/>
    </location>
</feature>
<keyword evidence="12" id="KW-1133">Transmembrane helix</keyword>
<dbReference type="CDD" id="cd06225">
    <property type="entry name" value="HAMP"/>
    <property type="match status" value="1"/>
</dbReference>
<dbReference type="CDD" id="cd11386">
    <property type="entry name" value="MCP_signal"/>
    <property type="match status" value="1"/>
</dbReference>
<dbReference type="GO" id="GO:0016020">
    <property type="term" value="C:membrane"/>
    <property type="evidence" value="ECO:0007669"/>
    <property type="project" value="UniProtKB-SubCell"/>
</dbReference>
<keyword evidence="4" id="KW-0547">Nucleotide-binding</keyword>
<dbReference type="SUPFAM" id="SSF58104">
    <property type="entry name" value="Methyl-accepting chemotaxis protein (MCP) signaling domain"/>
    <property type="match status" value="1"/>
</dbReference>
<gene>
    <name evidence="16" type="ORF">SAMN06295933_1502</name>
</gene>
<dbReference type="EMBL" id="FWZU01000002">
    <property type="protein sequence ID" value="SMF06553.1"/>
    <property type="molecule type" value="Genomic_DNA"/>
</dbReference>
<dbReference type="PANTHER" id="PTHR32089">
    <property type="entry name" value="METHYL-ACCEPTING CHEMOTAXIS PROTEIN MCPB"/>
    <property type="match status" value="1"/>
</dbReference>
<evidence type="ECO:0000259" key="13">
    <source>
        <dbReference type="PROSITE" id="PS50111"/>
    </source>
</evidence>
<dbReference type="Proteomes" id="UP000192906">
    <property type="component" value="Unassembled WGS sequence"/>
</dbReference>
<dbReference type="FunFam" id="1.10.287.950:FF:000001">
    <property type="entry name" value="Methyl-accepting chemotaxis sensory transducer"/>
    <property type="match status" value="1"/>
</dbReference>
<evidence type="ECO:0000313" key="16">
    <source>
        <dbReference type="EMBL" id="SMF06553.1"/>
    </source>
</evidence>
<dbReference type="STRING" id="1519643.SAMN06295933_1502"/>
<feature type="domain" description="HAMP" evidence="15">
    <location>
        <begin position="340"/>
        <end position="392"/>
    </location>
</feature>
<dbReference type="GO" id="GO:0005524">
    <property type="term" value="F:ATP binding"/>
    <property type="evidence" value="ECO:0007669"/>
    <property type="project" value="UniProtKB-KW"/>
</dbReference>
<dbReference type="CDD" id="cd00130">
    <property type="entry name" value="PAS"/>
    <property type="match status" value="1"/>
</dbReference>
<comment type="subcellular location">
    <subcellularLocation>
        <location evidence="1">Membrane</location>
    </subcellularLocation>
</comment>
<dbReference type="Gene3D" id="3.30.450.20">
    <property type="entry name" value="PAS domain"/>
    <property type="match status" value="2"/>
</dbReference>
<dbReference type="InterPro" id="IPR003660">
    <property type="entry name" value="HAMP_dom"/>
</dbReference>
<evidence type="ECO:0000256" key="1">
    <source>
        <dbReference type="ARBA" id="ARBA00004370"/>
    </source>
</evidence>
<keyword evidence="6" id="KW-0067">ATP-binding</keyword>
<name>A0A1X7D0S9_9BACT</name>
<accession>A0A1X7D0S9</accession>
<evidence type="ECO:0000259" key="15">
    <source>
        <dbReference type="PROSITE" id="PS50885"/>
    </source>
</evidence>
<keyword evidence="17" id="KW-1185">Reference proteome</keyword>
<reference evidence="17" key="1">
    <citation type="submission" date="2017-04" db="EMBL/GenBank/DDBJ databases">
        <authorList>
            <person name="Varghese N."/>
            <person name="Submissions S."/>
        </authorList>
    </citation>
    <scope>NUCLEOTIDE SEQUENCE [LARGE SCALE GENOMIC DNA]</scope>
    <source>
        <strain evidence="17">K3S</strain>
    </source>
</reference>
<organism evidence="16 17">
    <name type="scientific">Desulfovibrio gilichinskyi</name>
    <dbReference type="NCBI Taxonomy" id="1519643"/>
    <lineage>
        <taxon>Bacteria</taxon>
        <taxon>Pseudomonadati</taxon>
        <taxon>Thermodesulfobacteriota</taxon>
        <taxon>Desulfovibrionia</taxon>
        <taxon>Desulfovibrionales</taxon>
        <taxon>Desulfovibrionaceae</taxon>
        <taxon>Desulfovibrio</taxon>
    </lineage>
</organism>
<dbReference type="SUPFAM" id="SSF55785">
    <property type="entry name" value="PYP-like sensor domain (PAS domain)"/>
    <property type="match status" value="1"/>
</dbReference>
<proteinExistence type="inferred from homology"/>
<evidence type="ECO:0000256" key="7">
    <source>
        <dbReference type="ARBA" id="ARBA00023012"/>
    </source>
</evidence>
<evidence type="ECO:0000256" key="4">
    <source>
        <dbReference type="ARBA" id="ARBA00022741"/>
    </source>
</evidence>
<feature type="transmembrane region" description="Helical" evidence="12">
    <location>
        <begin position="12"/>
        <end position="32"/>
    </location>
</feature>
<feature type="domain" description="PAC" evidence="14">
    <location>
        <begin position="463"/>
        <end position="515"/>
    </location>
</feature>